<dbReference type="InterPro" id="IPR001296">
    <property type="entry name" value="Glyco_trans_1"/>
</dbReference>
<dbReference type="GO" id="GO:0016757">
    <property type="term" value="F:glycosyltransferase activity"/>
    <property type="evidence" value="ECO:0007669"/>
    <property type="project" value="UniProtKB-KW"/>
</dbReference>
<dbReference type="InterPro" id="IPR050194">
    <property type="entry name" value="Glycosyltransferase_grp1"/>
</dbReference>
<sequence>MKRILFFAPSINRGRWHPLVDEFAKTNDVQYFTPRGFWRGSGQGEITSLMDATVSKHGALEFPLGRKIAKIIKDFKPDLIHNFGEPAYPVSYLAAVHAGDAVMSCKFSQNIYQKWPRYFERREAFVLNRANVIHAPAEQSRAIAHQKDPNANVEIVPWGASDIFEAPAIQTKRDQILFVGKLIERKGWRTLLNALEAVDLPPEAEVLMVGSGPDTDEAKTMIANGRYAGRIKLMGQVPHAELCKLYQSARMVIMPSKHSDGSDWGHGKKYKFMRVKWDEQFGMVAAEAMLAGAPVVHSDNGSLPEVVGYSDLCFKQGDPVSLAAVMNAVLAKTDSEHDAISDAMIAHAQSYRWENVANRMIDLWNQQ</sequence>
<dbReference type="EMBL" id="JAKGAQ010000001">
    <property type="protein sequence ID" value="MCF2869457.1"/>
    <property type="molecule type" value="Genomic_DNA"/>
</dbReference>
<dbReference type="EC" id="2.4.-.-" evidence="3"/>
<dbReference type="SUPFAM" id="SSF53756">
    <property type="entry name" value="UDP-Glycosyltransferase/glycogen phosphorylase"/>
    <property type="match status" value="1"/>
</dbReference>
<feature type="domain" description="Glycosyl transferase family 1" evidence="1">
    <location>
        <begin position="163"/>
        <end position="341"/>
    </location>
</feature>
<gene>
    <name evidence="3" type="ORF">L0664_00120</name>
</gene>
<dbReference type="PANTHER" id="PTHR45947:SF13">
    <property type="entry name" value="TRANSFERASE"/>
    <property type="match status" value="1"/>
</dbReference>
<reference evidence="3 4" key="1">
    <citation type="submission" date="2022-01" db="EMBL/GenBank/DDBJ databases">
        <title>Octadecabacter sp. nov., isolated from a marine alga.</title>
        <authorList>
            <person name="Jin M.S."/>
            <person name="Kim H.M."/>
            <person name="Han D.M."/>
            <person name="Jung J.J."/>
            <person name="Jeon C.O."/>
        </authorList>
    </citation>
    <scope>NUCLEOTIDE SEQUENCE [LARGE SCALE GENOMIC DNA]</scope>
    <source>
        <strain evidence="3 4">G9-8</strain>
    </source>
</reference>
<proteinExistence type="predicted"/>
<keyword evidence="4" id="KW-1185">Reference proteome</keyword>
<name>A0ABS9CQF7_9RHOB</name>
<dbReference type="Pfam" id="PF13439">
    <property type="entry name" value="Glyco_transf_4"/>
    <property type="match status" value="1"/>
</dbReference>
<evidence type="ECO:0000313" key="3">
    <source>
        <dbReference type="EMBL" id="MCF2869457.1"/>
    </source>
</evidence>
<dbReference type="PANTHER" id="PTHR45947">
    <property type="entry name" value="SULFOQUINOVOSYL TRANSFERASE SQD2"/>
    <property type="match status" value="1"/>
</dbReference>
<protein>
    <submittedName>
        <fullName evidence="3">Glycosyltransferase</fullName>
        <ecNumber evidence="3">2.4.-.-</ecNumber>
    </submittedName>
</protein>
<dbReference type="Gene3D" id="3.40.50.2000">
    <property type="entry name" value="Glycogen Phosphorylase B"/>
    <property type="match status" value="2"/>
</dbReference>
<keyword evidence="3" id="KW-0328">Glycosyltransferase</keyword>
<feature type="domain" description="Glycosyltransferase subfamily 4-like N-terminal" evidence="2">
    <location>
        <begin position="29"/>
        <end position="159"/>
    </location>
</feature>
<evidence type="ECO:0000259" key="2">
    <source>
        <dbReference type="Pfam" id="PF13439"/>
    </source>
</evidence>
<dbReference type="RefSeq" id="WP_235223590.1">
    <property type="nucleotide sequence ID" value="NZ_JAKGAQ010000001.1"/>
</dbReference>
<accession>A0ABS9CQF7</accession>
<keyword evidence="3" id="KW-0808">Transferase</keyword>
<evidence type="ECO:0000313" key="4">
    <source>
        <dbReference type="Proteomes" id="UP001200557"/>
    </source>
</evidence>
<evidence type="ECO:0000259" key="1">
    <source>
        <dbReference type="Pfam" id="PF00534"/>
    </source>
</evidence>
<dbReference type="Pfam" id="PF00534">
    <property type="entry name" value="Glycos_transf_1"/>
    <property type="match status" value="1"/>
</dbReference>
<comment type="caution">
    <text evidence="3">The sequence shown here is derived from an EMBL/GenBank/DDBJ whole genome shotgun (WGS) entry which is preliminary data.</text>
</comment>
<dbReference type="InterPro" id="IPR028098">
    <property type="entry name" value="Glyco_trans_4-like_N"/>
</dbReference>
<dbReference type="Proteomes" id="UP001200557">
    <property type="component" value="Unassembled WGS sequence"/>
</dbReference>
<dbReference type="CDD" id="cd03801">
    <property type="entry name" value="GT4_PimA-like"/>
    <property type="match status" value="1"/>
</dbReference>
<organism evidence="3 4">
    <name type="scientific">Octadecabacter dasysiphoniae</name>
    <dbReference type="NCBI Taxonomy" id="2909341"/>
    <lineage>
        <taxon>Bacteria</taxon>
        <taxon>Pseudomonadati</taxon>
        <taxon>Pseudomonadota</taxon>
        <taxon>Alphaproteobacteria</taxon>
        <taxon>Rhodobacterales</taxon>
        <taxon>Roseobacteraceae</taxon>
        <taxon>Octadecabacter</taxon>
    </lineage>
</organism>